<dbReference type="Gene3D" id="3.40.605.10">
    <property type="entry name" value="Aldehyde Dehydrogenase, Chain A, domain 1"/>
    <property type="match status" value="1"/>
</dbReference>
<gene>
    <name evidence="3" type="ORF">GCM10009836_33320</name>
</gene>
<dbReference type="InterPro" id="IPR016162">
    <property type="entry name" value="Ald_DH_N"/>
</dbReference>
<proteinExistence type="predicted"/>
<dbReference type="InterPro" id="IPR016163">
    <property type="entry name" value="Ald_DH_C"/>
</dbReference>
<evidence type="ECO:0000259" key="2">
    <source>
        <dbReference type="Pfam" id="PF00171"/>
    </source>
</evidence>
<dbReference type="RefSeq" id="WP_344417554.1">
    <property type="nucleotide sequence ID" value="NZ_BAAAQK010000009.1"/>
</dbReference>
<dbReference type="SUPFAM" id="SSF53720">
    <property type="entry name" value="ALDH-like"/>
    <property type="match status" value="1"/>
</dbReference>
<dbReference type="InterPro" id="IPR015590">
    <property type="entry name" value="Aldehyde_DH_dom"/>
</dbReference>
<evidence type="ECO:0000313" key="4">
    <source>
        <dbReference type="Proteomes" id="UP001500449"/>
    </source>
</evidence>
<sequence>MIEPLTVPADARPRPDYLTGTKGLQIGGIEVPARSGRTFATVDPVTEQPLATVSAADAADVDAAVAAARRAFTDPAWADIAPYQRTLLLLQVADVVEANAEELAVLESLEMGCPLTQTRWMIHHCVEVFRNHAGWPTKLYGQTAPSASSQFQYVLRQPLGVVGAIAGWNGPLLQMVYKIAPALATGNTVVCKPSEHTSLSTLRFAELLAGTDLPAGVVNVVTGDGKVTGQHLMSHDDVAKVAFTGSTATGKHVLATSASNLKRVTLELGGKTPYIVFADADLEKAASICALAFCAGSGQACVAGSRIFVQEPVRDEFTELLVGAMAPYRAGLGDPFHPGTRMGPLAFRGHYERVNGYIGLATEAGGTLVTGTEPIAGGGLYVAPTLIEGLDNKSRVAQEEIFGPVSVLMGFRELDEVVDLGNDTVFGLAASVWTRDLATAHRAAARLDAGSVWINRGSQMSAGPLPFGGHKQSGLGREHGTQVLDAYTEPKSVIVELS</sequence>
<accession>A0ABN2N652</accession>
<dbReference type="EMBL" id="BAAAQK010000009">
    <property type="protein sequence ID" value="GAA1850736.1"/>
    <property type="molecule type" value="Genomic_DNA"/>
</dbReference>
<keyword evidence="1" id="KW-0560">Oxidoreductase</keyword>
<keyword evidence="4" id="KW-1185">Reference proteome</keyword>
<name>A0ABN2N652_9PSEU</name>
<dbReference type="Proteomes" id="UP001500449">
    <property type="component" value="Unassembled WGS sequence"/>
</dbReference>
<reference evidence="3 4" key="1">
    <citation type="journal article" date="2019" name="Int. J. Syst. Evol. Microbiol.">
        <title>The Global Catalogue of Microorganisms (GCM) 10K type strain sequencing project: providing services to taxonomists for standard genome sequencing and annotation.</title>
        <authorList>
            <consortium name="The Broad Institute Genomics Platform"/>
            <consortium name="The Broad Institute Genome Sequencing Center for Infectious Disease"/>
            <person name="Wu L."/>
            <person name="Ma J."/>
        </authorList>
    </citation>
    <scope>NUCLEOTIDE SEQUENCE [LARGE SCALE GENOMIC DNA]</scope>
    <source>
        <strain evidence="3 4">JCM 16009</strain>
    </source>
</reference>
<dbReference type="Gene3D" id="3.40.309.10">
    <property type="entry name" value="Aldehyde Dehydrogenase, Chain A, domain 2"/>
    <property type="match status" value="1"/>
</dbReference>
<feature type="domain" description="Aldehyde dehydrogenase" evidence="2">
    <location>
        <begin position="34"/>
        <end position="493"/>
    </location>
</feature>
<organism evidence="3 4">
    <name type="scientific">Pseudonocardia ailaonensis</name>
    <dbReference type="NCBI Taxonomy" id="367279"/>
    <lineage>
        <taxon>Bacteria</taxon>
        <taxon>Bacillati</taxon>
        <taxon>Actinomycetota</taxon>
        <taxon>Actinomycetes</taxon>
        <taxon>Pseudonocardiales</taxon>
        <taxon>Pseudonocardiaceae</taxon>
        <taxon>Pseudonocardia</taxon>
    </lineage>
</organism>
<dbReference type="PANTHER" id="PTHR11699">
    <property type="entry name" value="ALDEHYDE DEHYDROGENASE-RELATED"/>
    <property type="match status" value="1"/>
</dbReference>
<comment type="caution">
    <text evidence="3">The sequence shown here is derived from an EMBL/GenBank/DDBJ whole genome shotgun (WGS) entry which is preliminary data.</text>
</comment>
<evidence type="ECO:0000256" key="1">
    <source>
        <dbReference type="ARBA" id="ARBA00023002"/>
    </source>
</evidence>
<evidence type="ECO:0000313" key="3">
    <source>
        <dbReference type="EMBL" id="GAA1850736.1"/>
    </source>
</evidence>
<dbReference type="InterPro" id="IPR016161">
    <property type="entry name" value="Ald_DH/histidinol_DH"/>
</dbReference>
<dbReference type="Pfam" id="PF00171">
    <property type="entry name" value="Aldedh"/>
    <property type="match status" value="1"/>
</dbReference>
<protein>
    <submittedName>
        <fullName evidence="3">Aldehyde dehydrogenase family protein</fullName>
    </submittedName>
</protein>